<organism evidence="1 2">
    <name type="scientific">Miscanthus lutarioriparius</name>
    <dbReference type="NCBI Taxonomy" id="422564"/>
    <lineage>
        <taxon>Eukaryota</taxon>
        <taxon>Viridiplantae</taxon>
        <taxon>Streptophyta</taxon>
        <taxon>Embryophyta</taxon>
        <taxon>Tracheophyta</taxon>
        <taxon>Spermatophyta</taxon>
        <taxon>Magnoliopsida</taxon>
        <taxon>Liliopsida</taxon>
        <taxon>Poales</taxon>
        <taxon>Poaceae</taxon>
        <taxon>PACMAD clade</taxon>
        <taxon>Panicoideae</taxon>
        <taxon>Andropogonodae</taxon>
        <taxon>Andropogoneae</taxon>
        <taxon>Saccharinae</taxon>
        <taxon>Miscanthus</taxon>
    </lineage>
</organism>
<dbReference type="AlphaFoldDB" id="A0A811NZL1"/>
<sequence length="123" mass="14362">MLVLDAGELLEFSMSFIDEMHLLEMGTLELLFLRITGCEDLELLRVSAPRLKEITYHNNPAFIHDPLPCVWRLEVQLITHMKEEDDDNNEYSIEDDDNDNDGSNIYNLLRHYNSSVRCLLVHL</sequence>
<name>A0A811NZL1_9POAL</name>
<gene>
    <name evidence="1" type="ORF">NCGR_LOCUS21123</name>
</gene>
<accession>A0A811NZL1</accession>
<dbReference type="Proteomes" id="UP000604825">
    <property type="component" value="Unassembled WGS sequence"/>
</dbReference>
<evidence type="ECO:0000313" key="2">
    <source>
        <dbReference type="Proteomes" id="UP000604825"/>
    </source>
</evidence>
<comment type="caution">
    <text evidence="1">The sequence shown here is derived from an EMBL/GenBank/DDBJ whole genome shotgun (WGS) entry which is preliminary data.</text>
</comment>
<protein>
    <submittedName>
        <fullName evidence="1">Uncharacterized protein</fullName>
    </submittedName>
</protein>
<reference evidence="1" key="1">
    <citation type="submission" date="2020-10" db="EMBL/GenBank/DDBJ databases">
        <authorList>
            <person name="Han B."/>
            <person name="Lu T."/>
            <person name="Zhao Q."/>
            <person name="Huang X."/>
            <person name="Zhao Y."/>
        </authorList>
    </citation>
    <scope>NUCLEOTIDE SEQUENCE</scope>
</reference>
<proteinExistence type="predicted"/>
<dbReference type="EMBL" id="CAJGYO010000005">
    <property type="protein sequence ID" value="CAD6230999.1"/>
    <property type="molecule type" value="Genomic_DNA"/>
</dbReference>
<evidence type="ECO:0000313" key="1">
    <source>
        <dbReference type="EMBL" id="CAD6230999.1"/>
    </source>
</evidence>
<keyword evidence="2" id="KW-1185">Reference proteome</keyword>